<evidence type="ECO:0000313" key="4">
    <source>
        <dbReference type="Proteomes" id="UP000004367"/>
    </source>
</evidence>
<feature type="chain" id="PRO_5003600314" evidence="2">
    <location>
        <begin position="30"/>
        <end position="229"/>
    </location>
</feature>
<organism evidence="3 4">
    <name type="scientific">Mobilicoccus pelagius NBRC 104925</name>
    <dbReference type="NCBI Taxonomy" id="1089455"/>
    <lineage>
        <taxon>Bacteria</taxon>
        <taxon>Bacillati</taxon>
        <taxon>Actinomycetota</taxon>
        <taxon>Actinomycetes</taxon>
        <taxon>Micrococcales</taxon>
        <taxon>Dermatophilaceae</taxon>
        <taxon>Mobilicoccus</taxon>
    </lineage>
</organism>
<reference evidence="3 4" key="1">
    <citation type="submission" date="2012-02" db="EMBL/GenBank/DDBJ databases">
        <title>Whole genome shotgun sequence of Mobilicoccus pelagius NBRC 104925.</title>
        <authorList>
            <person name="Yoshida Y."/>
            <person name="Hosoyama A."/>
            <person name="Tsuchikane K."/>
            <person name="Katsumata H."/>
            <person name="Yamazaki S."/>
            <person name="Fujita N."/>
        </authorList>
    </citation>
    <scope>NUCLEOTIDE SEQUENCE [LARGE SCALE GENOMIC DNA]</scope>
    <source>
        <strain evidence="3 4">NBRC 104925</strain>
    </source>
</reference>
<name>H5UW80_9MICO</name>
<keyword evidence="4" id="KW-1185">Reference proteome</keyword>
<dbReference type="STRING" id="1089455.MOPEL_136_00010"/>
<feature type="region of interest" description="Disordered" evidence="1">
    <location>
        <begin position="34"/>
        <end position="63"/>
    </location>
</feature>
<proteinExistence type="predicted"/>
<gene>
    <name evidence="3" type="ORF">MOPEL_136_00010</name>
</gene>
<evidence type="ECO:0000256" key="2">
    <source>
        <dbReference type="SAM" id="SignalP"/>
    </source>
</evidence>
<evidence type="ECO:0000256" key="1">
    <source>
        <dbReference type="SAM" id="MobiDB-lite"/>
    </source>
</evidence>
<feature type="compositionally biased region" description="Pro residues" evidence="1">
    <location>
        <begin position="35"/>
        <end position="45"/>
    </location>
</feature>
<accession>H5UW80</accession>
<dbReference type="RefSeq" id="WP_009483769.1">
    <property type="nucleotide sequence ID" value="NZ_BAFE01000095.1"/>
</dbReference>
<dbReference type="Proteomes" id="UP000004367">
    <property type="component" value="Unassembled WGS sequence"/>
</dbReference>
<keyword evidence="2" id="KW-0732">Signal</keyword>
<dbReference type="EMBL" id="BAFE01000095">
    <property type="protein sequence ID" value="GAB49988.1"/>
    <property type="molecule type" value="Genomic_DNA"/>
</dbReference>
<evidence type="ECO:0000313" key="3">
    <source>
        <dbReference type="EMBL" id="GAB49988.1"/>
    </source>
</evidence>
<comment type="caution">
    <text evidence="3">The sequence shown here is derived from an EMBL/GenBank/DDBJ whole genome shotgun (WGS) entry which is preliminary data.</text>
</comment>
<feature type="signal peptide" evidence="2">
    <location>
        <begin position="1"/>
        <end position="29"/>
    </location>
</feature>
<dbReference type="AlphaFoldDB" id="H5UW80"/>
<protein>
    <submittedName>
        <fullName evidence="3">Uncharacterized protein</fullName>
    </submittedName>
</protein>
<sequence length="229" mass="24714">MMHTRTLAKPLLCGTLAVGIAAIPLTASADTPLVPTAPPPAPTAVPSPSEGYPKAPSDAEANPRGLPGQHGCIYVRGIHWSICVVNKVDDATAARIRSWLPGSPTGKSILGNPDSYLDDGRLKGKFIGDLCESAGGQALLIYGHEIKSYRQIQYNGMTRNFDQISTKKINGQLKKIYWEGKANTAGRDAHEMDVDPKLLKAGFELHDYWCGIDIRTGALGNMYISDDRL</sequence>